<dbReference type="AlphaFoldDB" id="A0A1R3KL37"/>
<reference evidence="3" key="1">
    <citation type="submission" date="2013-09" db="EMBL/GenBank/DDBJ databases">
        <title>Corchorus olitorius genome sequencing.</title>
        <authorList>
            <person name="Alam M."/>
            <person name="Haque M.S."/>
            <person name="Islam M.S."/>
            <person name="Emdad E.M."/>
            <person name="Islam M.M."/>
            <person name="Ahmed B."/>
            <person name="Halim A."/>
            <person name="Hossen Q.M.M."/>
            <person name="Hossain M.Z."/>
            <person name="Ahmed R."/>
            <person name="Khan M.M."/>
            <person name="Islam R."/>
            <person name="Rashid M.M."/>
            <person name="Khan S.A."/>
            <person name="Rahman M.S."/>
            <person name="Alam M."/>
            <person name="Yahiya A.S."/>
            <person name="Khan M.S."/>
            <person name="Azam M.S."/>
            <person name="Haque T."/>
            <person name="Lashkar M.Z.H."/>
            <person name="Akhand A.I."/>
            <person name="Morshed G."/>
            <person name="Roy S."/>
            <person name="Uddin K.S."/>
            <person name="Rabeya T."/>
            <person name="Hossain A.S."/>
            <person name="Chowdhury A."/>
            <person name="Snigdha A.R."/>
            <person name="Mortoza M.S."/>
            <person name="Matin S.A."/>
            <person name="Hoque S.M.E."/>
            <person name="Islam M.K."/>
            <person name="Roy D.K."/>
            <person name="Haider R."/>
            <person name="Moosa M.M."/>
            <person name="Elias S.M."/>
            <person name="Hasan A.M."/>
            <person name="Jahan S."/>
            <person name="Shafiuddin M."/>
            <person name="Mahmood N."/>
            <person name="Shommy N.S."/>
        </authorList>
    </citation>
    <scope>NUCLEOTIDE SEQUENCE [LARGE SCALE GENOMIC DNA]</scope>
    <source>
        <strain evidence="3">cv. O-4</strain>
    </source>
</reference>
<sequence length="162" mass="17860">MGQTGWTNGLQAGSGLIVVLIWPPYLTTNVVAPSILLHGHRCLKLLQRSTSLPSHPLARLHRASSLLPITAPTHPLAFSVANNFLPSDGPPPKASASKPLERSSFSLNPSPLPKASPFYDPNIKPTRKTPKKRNPLGKYQPKVMTPYWKEEHRRKRKILVAA</sequence>
<keyword evidence="3" id="KW-1185">Reference proteome</keyword>
<comment type="caution">
    <text evidence="2">The sequence shown here is derived from an EMBL/GenBank/DDBJ whole genome shotgun (WGS) entry which is preliminary data.</text>
</comment>
<feature type="region of interest" description="Disordered" evidence="1">
    <location>
        <begin position="87"/>
        <end position="141"/>
    </location>
</feature>
<feature type="compositionally biased region" description="Basic residues" evidence="1">
    <location>
        <begin position="125"/>
        <end position="135"/>
    </location>
</feature>
<proteinExistence type="predicted"/>
<evidence type="ECO:0000313" key="2">
    <source>
        <dbReference type="EMBL" id="OMP07718.1"/>
    </source>
</evidence>
<protein>
    <submittedName>
        <fullName evidence="2">Uncharacterized protein</fullName>
    </submittedName>
</protein>
<organism evidence="2 3">
    <name type="scientific">Corchorus olitorius</name>
    <dbReference type="NCBI Taxonomy" id="93759"/>
    <lineage>
        <taxon>Eukaryota</taxon>
        <taxon>Viridiplantae</taxon>
        <taxon>Streptophyta</taxon>
        <taxon>Embryophyta</taxon>
        <taxon>Tracheophyta</taxon>
        <taxon>Spermatophyta</taxon>
        <taxon>Magnoliopsida</taxon>
        <taxon>eudicotyledons</taxon>
        <taxon>Gunneridae</taxon>
        <taxon>Pentapetalae</taxon>
        <taxon>rosids</taxon>
        <taxon>malvids</taxon>
        <taxon>Malvales</taxon>
        <taxon>Malvaceae</taxon>
        <taxon>Grewioideae</taxon>
        <taxon>Apeibeae</taxon>
        <taxon>Corchorus</taxon>
    </lineage>
</organism>
<name>A0A1R3KL37_9ROSI</name>
<evidence type="ECO:0000256" key="1">
    <source>
        <dbReference type="SAM" id="MobiDB-lite"/>
    </source>
</evidence>
<evidence type="ECO:0000313" key="3">
    <source>
        <dbReference type="Proteomes" id="UP000187203"/>
    </source>
</evidence>
<gene>
    <name evidence="2" type="ORF">COLO4_07106</name>
</gene>
<dbReference type="EMBL" id="AWUE01013084">
    <property type="protein sequence ID" value="OMP07718.1"/>
    <property type="molecule type" value="Genomic_DNA"/>
</dbReference>
<dbReference type="Proteomes" id="UP000187203">
    <property type="component" value="Unassembled WGS sequence"/>
</dbReference>
<accession>A0A1R3KL37</accession>